<evidence type="ECO:0000259" key="8">
    <source>
        <dbReference type="Pfam" id="PF02397"/>
    </source>
</evidence>
<evidence type="ECO:0000256" key="6">
    <source>
        <dbReference type="ARBA" id="ARBA00023136"/>
    </source>
</evidence>
<dbReference type="Proteomes" id="UP000291189">
    <property type="component" value="Unassembled WGS sequence"/>
</dbReference>
<dbReference type="AlphaFoldDB" id="A0A4Q5J7M7"/>
<keyword evidence="4 7" id="KW-0812">Transmembrane</keyword>
<evidence type="ECO:0000313" key="10">
    <source>
        <dbReference type="Proteomes" id="UP000291189"/>
    </source>
</evidence>
<feature type="transmembrane region" description="Helical" evidence="7">
    <location>
        <begin position="102"/>
        <end position="122"/>
    </location>
</feature>
<evidence type="ECO:0000256" key="1">
    <source>
        <dbReference type="ARBA" id="ARBA00004141"/>
    </source>
</evidence>
<dbReference type="PANTHER" id="PTHR30576">
    <property type="entry name" value="COLANIC BIOSYNTHESIS UDP-GLUCOSE LIPID CARRIER TRANSFERASE"/>
    <property type="match status" value="1"/>
</dbReference>
<sequence>MRVWLVFLDLIVIEAALLFGWRLRVGIEGWLDPVARDNAVVLAAGPWIVLTWLLLLALQGAYSVQSLGAGTAEYRAVAMASVMAAGLVGLGCYMFKIPLSRGFLLLTFLVGLPLVLLSHFVVRRFMHRMRSRGRLVHRVVAVGGATGIGEVVSVLEREKYLGYQVIGACTPRNVEPDEVPVPIFGGPTDIRRICIEEGADTVLVARGGYNTAGELRRIAWALEGAGVELVVVPSLTDVAGPRIRMRPVAGLPLIHLQEPQAGEAGGFGKRAFDIVLSLAALVVLSPAMVACALLVRREDGGPVLFRQPRVGRTGQLFDMLKFRSMVVDAEARRAELVGQNEGAGVLFKMREDPRITRVGRVLRRYSLDELPQLLNVLKGDMSLVGPRPPLQDEVDRYHDDMRRRLLVRPGITGLWQVSGRSELSWDESVRLDLYYVDNWSMLSDLVILAKTVRAVVGSSGAY</sequence>
<feature type="transmembrane region" description="Helical" evidence="7">
    <location>
        <begin position="76"/>
        <end position="96"/>
    </location>
</feature>
<dbReference type="NCBIfam" id="TIGR03025">
    <property type="entry name" value="EPS_sugtrans"/>
    <property type="match status" value="1"/>
</dbReference>
<dbReference type="OrthoDB" id="9808602at2"/>
<keyword evidence="3 9" id="KW-0808">Transferase</keyword>
<evidence type="ECO:0000256" key="3">
    <source>
        <dbReference type="ARBA" id="ARBA00022679"/>
    </source>
</evidence>
<proteinExistence type="inferred from homology"/>
<evidence type="ECO:0000313" key="9">
    <source>
        <dbReference type="EMBL" id="RYU13741.1"/>
    </source>
</evidence>
<protein>
    <submittedName>
        <fullName evidence="9">Sugar transferase</fullName>
    </submittedName>
</protein>
<dbReference type="Pfam" id="PF02397">
    <property type="entry name" value="Bac_transf"/>
    <property type="match status" value="1"/>
</dbReference>
<name>A0A4Q5J7M7_9ACTN</name>
<comment type="caution">
    <text evidence="9">The sequence shown here is derived from an EMBL/GenBank/DDBJ whole genome shotgun (WGS) entry which is preliminary data.</text>
</comment>
<comment type="subcellular location">
    <subcellularLocation>
        <location evidence="1">Membrane</location>
        <topology evidence="1">Multi-pass membrane protein</topology>
    </subcellularLocation>
</comment>
<evidence type="ECO:0000256" key="5">
    <source>
        <dbReference type="ARBA" id="ARBA00022989"/>
    </source>
</evidence>
<feature type="transmembrane region" description="Helical" evidence="7">
    <location>
        <begin position="39"/>
        <end position="64"/>
    </location>
</feature>
<feature type="transmembrane region" description="Helical" evidence="7">
    <location>
        <begin position="274"/>
        <end position="295"/>
    </location>
</feature>
<accession>A0A4Q5J7M7</accession>
<dbReference type="PANTHER" id="PTHR30576:SF10">
    <property type="entry name" value="SLL5057 PROTEIN"/>
    <property type="match status" value="1"/>
</dbReference>
<evidence type="ECO:0000256" key="7">
    <source>
        <dbReference type="SAM" id="Phobius"/>
    </source>
</evidence>
<reference evidence="9 10" key="1">
    <citation type="submission" date="2019-01" db="EMBL/GenBank/DDBJ databases">
        <title>Nocardioides guangzhouensis sp. nov., an actinobacterium isolated from soil.</title>
        <authorList>
            <person name="Fu Y."/>
            <person name="Cai Y."/>
            <person name="Lin Z."/>
            <person name="Chen P."/>
        </authorList>
    </citation>
    <scope>NUCLEOTIDE SEQUENCE [LARGE SCALE GENOMIC DNA]</scope>
    <source>
        <strain evidence="9 10">NBRC 105384</strain>
    </source>
</reference>
<comment type="similarity">
    <text evidence="2">Belongs to the bacterial sugar transferase family.</text>
</comment>
<keyword evidence="5 7" id="KW-1133">Transmembrane helix</keyword>
<dbReference type="GO" id="GO:0016020">
    <property type="term" value="C:membrane"/>
    <property type="evidence" value="ECO:0007669"/>
    <property type="project" value="UniProtKB-SubCell"/>
</dbReference>
<dbReference type="InterPro" id="IPR003362">
    <property type="entry name" value="Bact_transf"/>
</dbReference>
<dbReference type="Pfam" id="PF13727">
    <property type="entry name" value="CoA_binding_3"/>
    <property type="match status" value="1"/>
</dbReference>
<feature type="domain" description="Bacterial sugar transferase" evidence="8">
    <location>
        <begin position="269"/>
        <end position="456"/>
    </location>
</feature>
<evidence type="ECO:0000256" key="2">
    <source>
        <dbReference type="ARBA" id="ARBA00006464"/>
    </source>
</evidence>
<gene>
    <name evidence="9" type="ORF">ETU37_05555</name>
</gene>
<keyword evidence="10" id="KW-1185">Reference proteome</keyword>
<dbReference type="EMBL" id="SDPU01000014">
    <property type="protein sequence ID" value="RYU13741.1"/>
    <property type="molecule type" value="Genomic_DNA"/>
</dbReference>
<keyword evidence="6 7" id="KW-0472">Membrane</keyword>
<dbReference type="InterPro" id="IPR017475">
    <property type="entry name" value="EPS_sugar_tfrase"/>
</dbReference>
<dbReference type="GO" id="GO:0016780">
    <property type="term" value="F:phosphotransferase activity, for other substituted phosphate groups"/>
    <property type="evidence" value="ECO:0007669"/>
    <property type="project" value="TreeGrafter"/>
</dbReference>
<evidence type="ECO:0000256" key="4">
    <source>
        <dbReference type="ARBA" id="ARBA00022692"/>
    </source>
</evidence>
<organism evidence="9 10">
    <name type="scientific">Nocardioides iriomotensis</name>
    <dbReference type="NCBI Taxonomy" id="715784"/>
    <lineage>
        <taxon>Bacteria</taxon>
        <taxon>Bacillati</taxon>
        <taxon>Actinomycetota</taxon>
        <taxon>Actinomycetes</taxon>
        <taxon>Propionibacteriales</taxon>
        <taxon>Nocardioidaceae</taxon>
        <taxon>Nocardioides</taxon>
    </lineage>
</organism>